<gene>
    <name evidence="1" type="ORF">A2U01_0011413</name>
</gene>
<organism evidence="1 2">
    <name type="scientific">Trifolium medium</name>
    <dbReference type="NCBI Taxonomy" id="97028"/>
    <lineage>
        <taxon>Eukaryota</taxon>
        <taxon>Viridiplantae</taxon>
        <taxon>Streptophyta</taxon>
        <taxon>Embryophyta</taxon>
        <taxon>Tracheophyta</taxon>
        <taxon>Spermatophyta</taxon>
        <taxon>Magnoliopsida</taxon>
        <taxon>eudicotyledons</taxon>
        <taxon>Gunneridae</taxon>
        <taxon>Pentapetalae</taxon>
        <taxon>rosids</taxon>
        <taxon>fabids</taxon>
        <taxon>Fabales</taxon>
        <taxon>Fabaceae</taxon>
        <taxon>Papilionoideae</taxon>
        <taxon>50 kb inversion clade</taxon>
        <taxon>NPAAA clade</taxon>
        <taxon>Hologalegina</taxon>
        <taxon>IRL clade</taxon>
        <taxon>Trifolieae</taxon>
        <taxon>Trifolium</taxon>
    </lineage>
</organism>
<keyword evidence="2" id="KW-1185">Reference proteome</keyword>
<comment type="caution">
    <text evidence="1">The sequence shown here is derived from an EMBL/GenBank/DDBJ whole genome shotgun (WGS) entry which is preliminary data.</text>
</comment>
<dbReference type="EMBL" id="LXQA010018447">
    <property type="protein sequence ID" value="MCH90497.1"/>
    <property type="molecule type" value="Genomic_DNA"/>
</dbReference>
<name>A0A392MSK8_9FABA</name>
<evidence type="ECO:0000313" key="2">
    <source>
        <dbReference type="Proteomes" id="UP000265520"/>
    </source>
</evidence>
<sequence length="152" mass="17129">MRKAVDSSRFHGYKLIFCMGKGEGVSNVRQFSGAIFGDWVMRRKVAGLVIILAVFLVKQDGYILDMGIWDNFIWSWKLDWTEALNDTDAETARELHALLEQVQPNCSSRDRRKWIPNSAGFFSVCSAYEAQQPACSGCDRHTDRGSAEAAMV</sequence>
<proteinExistence type="predicted"/>
<protein>
    <submittedName>
        <fullName evidence="1">Uncharacterized protein</fullName>
    </submittedName>
</protein>
<accession>A0A392MSK8</accession>
<reference evidence="1 2" key="1">
    <citation type="journal article" date="2018" name="Front. Plant Sci.">
        <title>Red Clover (Trifolium pratense) and Zigzag Clover (T. medium) - A Picture of Genomic Similarities and Differences.</title>
        <authorList>
            <person name="Dluhosova J."/>
            <person name="Istvanek J."/>
            <person name="Nedelnik J."/>
            <person name="Repkova J."/>
        </authorList>
    </citation>
    <scope>NUCLEOTIDE SEQUENCE [LARGE SCALE GENOMIC DNA]</scope>
    <source>
        <strain evidence="2">cv. 10/8</strain>
        <tissue evidence="1">Leaf</tissue>
    </source>
</reference>
<evidence type="ECO:0000313" key="1">
    <source>
        <dbReference type="EMBL" id="MCH90497.1"/>
    </source>
</evidence>
<dbReference type="AlphaFoldDB" id="A0A392MSK8"/>
<dbReference type="Proteomes" id="UP000265520">
    <property type="component" value="Unassembled WGS sequence"/>
</dbReference>